<name>A0AB34PHB3_9PORP</name>
<protein>
    <submittedName>
        <fullName evidence="1">Uncharacterized protein</fullName>
    </submittedName>
</protein>
<comment type="caution">
    <text evidence="1">The sequence shown here is derived from an EMBL/GenBank/DDBJ whole genome shotgun (WGS) entry which is preliminary data.</text>
</comment>
<proteinExistence type="predicted"/>
<reference evidence="1 2" key="1">
    <citation type="submission" date="2014-08" db="EMBL/GenBank/DDBJ databases">
        <title>Porphyromonas crevioricanis strain:COT-253_OH1447 Genome sequencing.</title>
        <authorList>
            <person name="Wallis C."/>
            <person name="Deusch O."/>
            <person name="O'Flynn C."/>
            <person name="Davis I."/>
            <person name="Jospin G."/>
            <person name="Darling A.E."/>
            <person name="Coil D.A."/>
            <person name="Alexiev A."/>
            <person name="Horsfall A."/>
            <person name="Kirkwood N."/>
            <person name="Harris S."/>
            <person name="Eisen J.A."/>
        </authorList>
    </citation>
    <scope>NUCLEOTIDE SEQUENCE [LARGE SCALE GENOMIC DNA]</scope>
    <source>
        <strain evidence="2">COT-253 OH1447</strain>
    </source>
</reference>
<dbReference type="EMBL" id="JQJC01000021">
    <property type="protein sequence ID" value="KGN94011.1"/>
    <property type="molecule type" value="Genomic_DNA"/>
</dbReference>
<dbReference type="AlphaFoldDB" id="A0AB34PHB3"/>
<organism evidence="1 2">
    <name type="scientific">Porphyromonas crevioricanis</name>
    <dbReference type="NCBI Taxonomy" id="393921"/>
    <lineage>
        <taxon>Bacteria</taxon>
        <taxon>Pseudomonadati</taxon>
        <taxon>Bacteroidota</taxon>
        <taxon>Bacteroidia</taxon>
        <taxon>Bacteroidales</taxon>
        <taxon>Porphyromonadaceae</taxon>
        <taxon>Porphyromonas</taxon>
    </lineage>
</organism>
<gene>
    <name evidence="1" type="ORF">HQ38_07370</name>
</gene>
<accession>A0AB34PHB3</accession>
<evidence type="ECO:0000313" key="1">
    <source>
        <dbReference type="EMBL" id="KGN94011.1"/>
    </source>
</evidence>
<evidence type="ECO:0000313" key="2">
    <source>
        <dbReference type="Proteomes" id="UP000030136"/>
    </source>
</evidence>
<sequence length="67" mass="7430">MASSLQGIFSNYEQDKRGVVGVFPIRHYCTTGFSASITIPKPELSGSCLHFQYLGTTHKEKLLHSTL</sequence>
<dbReference type="Proteomes" id="UP000030136">
    <property type="component" value="Unassembled WGS sequence"/>
</dbReference>